<dbReference type="Pfam" id="PF04055">
    <property type="entry name" value="Radical_SAM"/>
    <property type="match status" value="1"/>
</dbReference>
<dbReference type="InterPro" id="IPR013785">
    <property type="entry name" value="Aldolase_TIM"/>
</dbReference>
<evidence type="ECO:0000256" key="5">
    <source>
        <dbReference type="ARBA" id="ARBA00023014"/>
    </source>
</evidence>
<dbReference type="EMBL" id="CP120863">
    <property type="protein sequence ID" value="WFE87313.1"/>
    <property type="molecule type" value="Genomic_DNA"/>
</dbReference>
<dbReference type="PROSITE" id="PS51918">
    <property type="entry name" value="RADICAL_SAM"/>
    <property type="match status" value="1"/>
</dbReference>
<protein>
    <recommendedName>
        <fullName evidence="6">Radical SAM core domain-containing protein</fullName>
    </recommendedName>
</protein>
<dbReference type="InterPro" id="IPR058240">
    <property type="entry name" value="rSAM_sf"/>
</dbReference>
<evidence type="ECO:0000313" key="7">
    <source>
        <dbReference type="EMBL" id="WFE87313.1"/>
    </source>
</evidence>
<dbReference type="Gene3D" id="3.20.20.70">
    <property type="entry name" value="Aldolase class I"/>
    <property type="match status" value="1"/>
</dbReference>
<feature type="domain" description="Radical SAM core" evidence="6">
    <location>
        <begin position="154"/>
        <end position="384"/>
    </location>
</feature>
<keyword evidence="3" id="KW-0479">Metal-binding</keyword>
<keyword evidence="2" id="KW-0949">S-adenosyl-L-methionine</keyword>
<keyword evidence="4" id="KW-0408">Iron</keyword>
<dbReference type="CDD" id="cd01335">
    <property type="entry name" value="Radical_SAM"/>
    <property type="match status" value="1"/>
</dbReference>
<name>A0ABY8EWH8_9HYPH</name>
<accession>A0ABY8EWH8</accession>
<dbReference type="InterPro" id="IPR051198">
    <property type="entry name" value="BchE-like"/>
</dbReference>
<dbReference type="InterPro" id="IPR007197">
    <property type="entry name" value="rSAM"/>
</dbReference>
<reference evidence="7 8" key="1">
    <citation type="submission" date="2023-03" db="EMBL/GenBank/DDBJ databases">
        <title>Roseibium porphyridii sp. nov. and Roseibium rhodosorbium sp. nov. isolated from marine algae, Porphyridium cruentum and Rhodosorus marinus, respectively.</title>
        <authorList>
            <person name="Lee M.W."/>
            <person name="Choi B.J."/>
            <person name="Lee J.K."/>
            <person name="Choi D.G."/>
            <person name="Baek J.H."/>
            <person name="Bayburt H."/>
            <person name="Kim J.M."/>
            <person name="Han D.M."/>
            <person name="Kim K.H."/>
            <person name="Jeon C.O."/>
        </authorList>
    </citation>
    <scope>NUCLEOTIDE SEQUENCE [LARGE SCALE GENOMIC DNA]</scope>
    <source>
        <strain evidence="7 8">KMA01</strain>
    </source>
</reference>
<dbReference type="RefSeq" id="WP_265682049.1">
    <property type="nucleotide sequence ID" value="NZ_CP120863.1"/>
</dbReference>
<dbReference type="PANTHER" id="PTHR43409">
    <property type="entry name" value="ANAEROBIC MAGNESIUM-PROTOPORPHYRIN IX MONOMETHYL ESTER CYCLASE-RELATED"/>
    <property type="match status" value="1"/>
</dbReference>
<evidence type="ECO:0000256" key="4">
    <source>
        <dbReference type="ARBA" id="ARBA00023004"/>
    </source>
</evidence>
<dbReference type="Gene3D" id="3.40.50.280">
    <property type="entry name" value="Cobalamin-binding domain"/>
    <property type="match status" value="1"/>
</dbReference>
<dbReference type="Proteomes" id="UP001209803">
    <property type="component" value="Chromosome"/>
</dbReference>
<dbReference type="SMART" id="SM00729">
    <property type="entry name" value="Elp3"/>
    <property type="match status" value="1"/>
</dbReference>
<evidence type="ECO:0000256" key="1">
    <source>
        <dbReference type="ARBA" id="ARBA00001966"/>
    </source>
</evidence>
<comment type="cofactor">
    <cofactor evidence="1">
        <name>[4Fe-4S] cluster</name>
        <dbReference type="ChEBI" id="CHEBI:49883"/>
    </cofactor>
</comment>
<organism evidence="7 8">
    <name type="scientific">Roseibium porphyridii</name>
    <dbReference type="NCBI Taxonomy" id="2866279"/>
    <lineage>
        <taxon>Bacteria</taxon>
        <taxon>Pseudomonadati</taxon>
        <taxon>Pseudomonadota</taxon>
        <taxon>Alphaproteobacteria</taxon>
        <taxon>Hyphomicrobiales</taxon>
        <taxon>Stappiaceae</taxon>
        <taxon>Roseibium</taxon>
    </lineage>
</organism>
<sequence length="509" mass="57258">MQAGRKSRILIVNAYFDPWRSATPTRLFVPRAMAPYYLAGYFNPALAEVRVWDEVYHGALLDRRQFEWPDMVVFTGLTAAFDRARQLLAYCRHFNPNVVGVIGGPIARALPAICDRVFDYSCQGDVEEIAEVIEAVLSRGHVSDATAPRFDLTSPSMGIAYLETTKNCNFACSFCSLSGEGRAYTAHSEHSIDSQLDAIGKAVCVMVLDNNFYGNNRGSFEWRVKKIGDRWRRGQFRGWGALVTGDFFKRPENLKLMAENGCKGIFSGVETLDPALLRTFNKKQSLSSDPLTLTEACAENGIFFDYGMIIDFAHQTVAEVDDQLSGLLANHRVPLPGLLSMTIPITGTPYFDKAAREGRMMPNVLLSDMDGQKLVEWPKEPVEKVVPFLRDLLKFRGRKSALTRHTLAHAWHWRKHFDLEQTILAAVRPLHRFGWNAGIGSPRQMYQSFKEPPLTYSAMTDQLRSAYQPQHRLPSRFESDFEPLQVTDENGALTDQFQSARVAPSSIAV</sequence>
<dbReference type="PANTHER" id="PTHR43409:SF7">
    <property type="entry name" value="BLL1977 PROTEIN"/>
    <property type="match status" value="1"/>
</dbReference>
<evidence type="ECO:0000313" key="8">
    <source>
        <dbReference type="Proteomes" id="UP001209803"/>
    </source>
</evidence>
<dbReference type="InterPro" id="IPR006638">
    <property type="entry name" value="Elp3/MiaA/NifB-like_rSAM"/>
</dbReference>
<keyword evidence="8" id="KW-1185">Reference proteome</keyword>
<evidence type="ECO:0000259" key="6">
    <source>
        <dbReference type="PROSITE" id="PS51918"/>
    </source>
</evidence>
<keyword evidence="5" id="KW-0411">Iron-sulfur</keyword>
<evidence type="ECO:0000256" key="3">
    <source>
        <dbReference type="ARBA" id="ARBA00022723"/>
    </source>
</evidence>
<proteinExistence type="predicted"/>
<gene>
    <name evidence="7" type="ORF">K1718_14115</name>
</gene>
<evidence type="ECO:0000256" key="2">
    <source>
        <dbReference type="ARBA" id="ARBA00022691"/>
    </source>
</evidence>
<dbReference type="SUPFAM" id="SSF102114">
    <property type="entry name" value="Radical SAM enzymes"/>
    <property type="match status" value="1"/>
</dbReference>
<dbReference type="SFLD" id="SFLDG01082">
    <property type="entry name" value="B12-binding_domain_containing"/>
    <property type="match status" value="1"/>
</dbReference>
<dbReference type="SFLD" id="SFLDS00029">
    <property type="entry name" value="Radical_SAM"/>
    <property type="match status" value="1"/>
</dbReference>